<evidence type="ECO:0000256" key="3">
    <source>
        <dbReference type="ARBA" id="ARBA00022603"/>
    </source>
</evidence>
<evidence type="ECO:0000256" key="6">
    <source>
        <dbReference type="HAMAP-Rule" id="MF_01877"/>
    </source>
</evidence>
<accession>A0A2U2AJ92</accession>
<dbReference type="AlphaFoldDB" id="A0A2U2AJ92"/>
<dbReference type="InterPro" id="IPR008189">
    <property type="entry name" value="rRNA_ssu_MeTfrase_I"/>
</dbReference>
<name>A0A2U2AJ92_9GAMM</name>
<protein>
    <recommendedName>
        <fullName evidence="6">Ribosomal RNA small subunit methyltransferase I</fullName>
        <ecNumber evidence="6">2.1.1.198</ecNumber>
    </recommendedName>
    <alternativeName>
        <fullName evidence="6">16S rRNA 2'-O-ribose C1402 methyltransferase</fullName>
    </alternativeName>
    <alternativeName>
        <fullName evidence="6">rRNA (cytidine-2'-O-)-methyltransferase RsmI</fullName>
    </alternativeName>
</protein>
<dbReference type="HAMAP" id="MF_01877">
    <property type="entry name" value="16SrRNA_methyltr_I"/>
    <property type="match status" value="1"/>
</dbReference>
<dbReference type="RefSeq" id="WP_109236659.1">
    <property type="nucleotide sequence ID" value="NZ_BMXZ01000004.1"/>
</dbReference>
<sequence>MSTCYVVATPIGNLQDMTPRAVETLKSVKAIFAEDTRVSAKLLLHFGINVPLISLHEHNEMSRLEKITDYLSAGDSVAIISDAGTPLISDPGFTVVQHLRKEGFLVVPIPGVSAIITALSVAGIPTDRFTFIGFLPSKKGQRQSELAQLAKAAETLIFYESSHRILAMLADLVATFGAERKIFVGREMTKRFEDYRYGTAESLYHHYEHHSSEIRGEFVVVTTGEKQVTEAGDLSYKLLLETLMAEKLPLKQISTILHKVTGRAKNELYQELLALKDEESSS</sequence>
<reference evidence="9 10" key="1">
    <citation type="journal article" date="2018" name="Genome Announc.">
        <title>Ignatzschineria cameli sp. nov., isolated from necrotic foot tissue of dromedaries (Camelus dromedarius) and associated maggots (Wohlfahrtia species) in Dubai.</title>
        <authorList>
            <person name="Tsang C.C."/>
            <person name="Tang J.Y."/>
            <person name="Fong J.Y."/>
            <person name="Kinne J."/>
            <person name="Lee H.H."/>
            <person name="Joseph M."/>
            <person name="Jose S."/>
            <person name="Schuster R.K."/>
            <person name="Tang Y."/>
            <person name="Sivakumar S."/>
            <person name="Chen J.H."/>
            <person name="Teng J.L."/>
            <person name="Lau S.K."/>
            <person name="Wernery U."/>
            <person name="Woo P.C."/>
        </authorList>
    </citation>
    <scope>NUCLEOTIDE SEQUENCE [LARGE SCALE GENOMIC DNA]</scope>
    <source>
        <strain evidence="9 10">KCTC 22643</strain>
    </source>
</reference>
<keyword evidence="5 6" id="KW-0949">S-adenosyl-L-methionine</keyword>
<dbReference type="InterPro" id="IPR035996">
    <property type="entry name" value="4pyrrol_Methylase_sf"/>
</dbReference>
<dbReference type="InterPro" id="IPR000878">
    <property type="entry name" value="4pyrrol_Mease"/>
</dbReference>
<dbReference type="FunFam" id="3.30.950.10:FF:000002">
    <property type="entry name" value="Ribosomal RNA small subunit methyltransferase I"/>
    <property type="match status" value="1"/>
</dbReference>
<dbReference type="Gene3D" id="3.30.950.10">
    <property type="entry name" value="Methyltransferase, Cobalt-precorrin-4 Transmethylase, Domain 2"/>
    <property type="match status" value="1"/>
</dbReference>
<dbReference type="PANTHER" id="PTHR46111">
    <property type="entry name" value="RIBOSOMAL RNA SMALL SUBUNIT METHYLTRANSFERASE I"/>
    <property type="match status" value="1"/>
</dbReference>
<evidence type="ECO:0000256" key="2">
    <source>
        <dbReference type="ARBA" id="ARBA00022552"/>
    </source>
</evidence>
<organism evidence="9 10">
    <name type="scientific">Ignatzschineria indica</name>
    <dbReference type="NCBI Taxonomy" id="472583"/>
    <lineage>
        <taxon>Bacteria</taxon>
        <taxon>Pseudomonadati</taxon>
        <taxon>Pseudomonadota</taxon>
        <taxon>Gammaproteobacteria</taxon>
        <taxon>Cardiobacteriales</taxon>
        <taxon>Ignatzschineriaceae</taxon>
        <taxon>Ignatzschineria</taxon>
    </lineage>
</organism>
<dbReference type="NCBIfam" id="TIGR00096">
    <property type="entry name" value="16S rRNA (cytidine(1402)-2'-O)-methyltransferase"/>
    <property type="match status" value="1"/>
</dbReference>
<dbReference type="EMBL" id="QEWR01000004">
    <property type="protein sequence ID" value="PWD82722.1"/>
    <property type="molecule type" value="Genomic_DNA"/>
</dbReference>
<dbReference type="InterPro" id="IPR014776">
    <property type="entry name" value="4pyrrole_Mease_sub2"/>
</dbReference>
<evidence type="ECO:0000313" key="9">
    <source>
        <dbReference type="EMBL" id="PWD82722.1"/>
    </source>
</evidence>
<comment type="subcellular location">
    <subcellularLocation>
        <location evidence="6">Cytoplasm</location>
    </subcellularLocation>
</comment>
<comment type="catalytic activity">
    <reaction evidence="6">
        <text>cytidine(1402) in 16S rRNA + S-adenosyl-L-methionine = 2'-O-methylcytidine(1402) in 16S rRNA + S-adenosyl-L-homocysteine + H(+)</text>
        <dbReference type="Rhea" id="RHEA:42924"/>
        <dbReference type="Rhea" id="RHEA-COMP:10285"/>
        <dbReference type="Rhea" id="RHEA-COMP:10286"/>
        <dbReference type="ChEBI" id="CHEBI:15378"/>
        <dbReference type="ChEBI" id="CHEBI:57856"/>
        <dbReference type="ChEBI" id="CHEBI:59789"/>
        <dbReference type="ChEBI" id="CHEBI:74495"/>
        <dbReference type="ChEBI" id="CHEBI:82748"/>
        <dbReference type="EC" id="2.1.1.198"/>
    </reaction>
</comment>
<comment type="function">
    <text evidence="6">Catalyzes the 2'-O-methylation of the ribose of cytidine 1402 (C1402) in 16S rRNA.</text>
</comment>
<evidence type="ECO:0000256" key="1">
    <source>
        <dbReference type="ARBA" id="ARBA00022490"/>
    </source>
</evidence>
<comment type="similarity">
    <text evidence="6">Belongs to the methyltransferase superfamily. RsmI family.</text>
</comment>
<dbReference type="SUPFAM" id="SSF53790">
    <property type="entry name" value="Tetrapyrrole methylase"/>
    <property type="match status" value="1"/>
</dbReference>
<evidence type="ECO:0000256" key="4">
    <source>
        <dbReference type="ARBA" id="ARBA00022679"/>
    </source>
</evidence>
<evidence type="ECO:0000313" key="10">
    <source>
        <dbReference type="Proteomes" id="UP000244948"/>
    </source>
</evidence>
<dbReference type="Pfam" id="PF23016">
    <property type="entry name" value="RsmI_C"/>
    <property type="match status" value="1"/>
</dbReference>
<feature type="domain" description="Tetrapyrrole methylase" evidence="7">
    <location>
        <begin position="4"/>
        <end position="203"/>
    </location>
</feature>
<dbReference type="Proteomes" id="UP000244948">
    <property type="component" value="Unassembled WGS sequence"/>
</dbReference>
<dbReference type="CDD" id="cd11648">
    <property type="entry name" value="RsmI"/>
    <property type="match status" value="1"/>
</dbReference>
<dbReference type="Pfam" id="PF00590">
    <property type="entry name" value="TP_methylase"/>
    <property type="match status" value="1"/>
</dbReference>
<proteinExistence type="inferred from homology"/>
<feature type="domain" description="RsmI HTH" evidence="8">
    <location>
        <begin position="239"/>
        <end position="276"/>
    </location>
</feature>
<keyword evidence="10" id="KW-1185">Reference proteome</keyword>
<dbReference type="GO" id="GO:0005737">
    <property type="term" value="C:cytoplasm"/>
    <property type="evidence" value="ECO:0007669"/>
    <property type="project" value="UniProtKB-SubCell"/>
</dbReference>
<keyword evidence="2 6" id="KW-0698">rRNA processing</keyword>
<keyword evidence="4 6" id="KW-0808">Transferase</keyword>
<dbReference type="GO" id="GO:0070677">
    <property type="term" value="F:rRNA (cytosine-2'-O-)-methyltransferase activity"/>
    <property type="evidence" value="ECO:0007669"/>
    <property type="project" value="UniProtKB-UniRule"/>
</dbReference>
<dbReference type="PANTHER" id="PTHR46111:SF1">
    <property type="entry name" value="RIBOSOMAL RNA SMALL SUBUNIT METHYLTRANSFERASE I"/>
    <property type="match status" value="1"/>
</dbReference>
<dbReference type="PIRSF" id="PIRSF005917">
    <property type="entry name" value="MTase_YraL"/>
    <property type="match status" value="1"/>
</dbReference>
<evidence type="ECO:0000259" key="8">
    <source>
        <dbReference type="Pfam" id="PF23016"/>
    </source>
</evidence>
<keyword evidence="1 6" id="KW-0963">Cytoplasm</keyword>
<comment type="caution">
    <text evidence="9">The sequence shown here is derived from an EMBL/GenBank/DDBJ whole genome shotgun (WGS) entry which is preliminary data.</text>
</comment>
<keyword evidence="3 6" id="KW-0489">Methyltransferase</keyword>
<dbReference type="InterPro" id="IPR018063">
    <property type="entry name" value="SAM_MeTrfase_RsmI_CS"/>
</dbReference>
<evidence type="ECO:0000256" key="5">
    <source>
        <dbReference type="ARBA" id="ARBA00022691"/>
    </source>
</evidence>
<gene>
    <name evidence="6 9" type="primary">rsmI</name>
    <name evidence="9" type="ORF">DC082_08925</name>
</gene>
<dbReference type="PROSITE" id="PS01296">
    <property type="entry name" value="RSMI"/>
    <property type="match status" value="1"/>
</dbReference>
<dbReference type="EC" id="2.1.1.198" evidence="6"/>
<dbReference type="InterPro" id="IPR053910">
    <property type="entry name" value="RsmI_HTH"/>
</dbReference>
<dbReference type="InterPro" id="IPR014777">
    <property type="entry name" value="4pyrrole_Mease_sub1"/>
</dbReference>
<dbReference type="Gene3D" id="3.40.1010.10">
    <property type="entry name" value="Cobalt-precorrin-4 Transmethylase, Domain 1"/>
    <property type="match status" value="1"/>
</dbReference>
<evidence type="ECO:0000259" key="7">
    <source>
        <dbReference type="Pfam" id="PF00590"/>
    </source>
</evidence>